<sequence length="69" mass="7473">MKRSSLRSNGGSPTTDATPATCVPKPRSRHASTRVMPLSVAQRDAHVVERIADARHDAHARDDDSLQAL</sequence>
<proteinExistence type="predicted"/>
<dbReference type="AlphaFoldDB" id="A0A4R0XII8"/>
<evidence type="ECO:0000256" key="1">
    <source>
        <dbReference type="SAM" id="MobiDB-lite"/>
    </source>
</evidence>
<evidence type="ECO:0000313" key="3">
    <source>
        <dbReference type="Proteomes" id="UP000294200"/>
    </source>
</evidence>
<name>A0A4R0XII8_9BURK</name>
<evidence type="ECO:0000313" key="2">
    <source>
        <dbReference type="EMBL" id="TCG08635.1"/>
    </source>
</evidence>
<feature type="region of interest" description="Disordered" evidence="1">
    <location>
        <begin position="1"/>
        <end position="32"/>
    </location>
</feature>
<dbReference type="EMBL" id="MWML01000029">
    <property type="protein sequence ID" value="TCG08635.1"/>
    <property type="molecule type" value="Genomic_DNA"/>
</dbReference>
<comment type="caution">
    <text evidence="2">The sequence shown here is derived from an EMBL/GenBank/DDBJ whole genome shotgun (WGS) entry which is preliminary data.</text>
</comment>
<keyword evidence="3" id="KW-1185">Reference proteome</keyword>
<accession>A0A4R0XII8</accession>
<organism evidence="2 3">
    <name type="scientific">Paraburkholderia steynii</name>
    <dbReference type="NCBI Taxonomy" id="1245441"/>
    <lineage>
        <taxon>Bacteria</taxon>
        <taxon>Pseudomonadati</taxon>
        <taxon>Pseudomonadota</taxon>
        <taxon>Betaproteobacteria</taxon>
        <taxon>Burkholderiales</taxon>
        <taxon>Burkholderiaceae</taxon>
        <taxon>Paraburkholderia</taxon>
    </lineage>
</organism>
<dbReference type="Proteomes" id="UP000294200">
    <property type="component" value="Unassembled WGS sequence"/>
</dbReference>
<protein>
    <submittedName>
        <fullName evidence="2">Uncharacterized protein</fullName>
    </submittedName>
</protein>
<feature type="compositionally biased region" description="Polar residues" evidence="1">
    <location>
        <begin position="1"/>
        <end position="18"/>
    </location>
</feature>
<reference evidence="2 3" key="1">
    <citation type="submission" date="2017-02" db="EMBL/GenBank/DDBJ databases">
        <title>Paraburkholderia sophoroidis sp. nov. and Paraburkholderia steynii sp. nov. rhizobial symbionts of the fynbos legume Hypocalyptus sophoroides.</title>
        <authorList>
            <person name="Steenkamp E.T."/>
            <person name="Beukes C.W."/>
            <person name="Van Zyl E."/>
            <person name="Avontuur J."/>
            <person name="Chan W.Y."/>
            <person name="Hassen A."/>
            <person name="Palmer M."/>
            <person name="Mthombeni L."/>
            <person name="Phalane F."/>
            <person name="Sereme K."/>
            <person name="Venter S.N."/>
        </authorList>
    </citation>
    <scope>NUCLEOTIDE SEQUENCE [LARGE SCALE GENOMIC DNA]</scope>
    <source>
        <strain evidence="2 3">HC1.1ba</strain>
    </source>
</reference>
<gene>
    <name evidence="2" type="ORF">BZM27_10635</name>
</gene>